<evidence type="ECO:0000256" key="9">
    <source>
        <dbReference type="ARBA" id="ARBA00040345"/>
    </source>
</evidence>
<dbReference type="GO" id="GO:0016757">
    <property type="term" value="F:glycosyltransferase activity"/>
    <property type="evidence" value="ECO:0007669"/>
    <property type="project" value="UniProtKB-KW"/>
</dbReference>
<accession>A0A2V1HTL8</accession>
<comment type="caution">
    <text evidence="11">The sequence shown here is derived from an EMBL/GenBank/DDBJ whole genome shotgun (WGS) entry which is preliminary data.</text>
</comment>
<dbReference type="Pfam" id="PF00535">
    <property type="entry name" value="Glycos_transf_2"/>
    <property type="match status" value="1"/>
</dbReference>
<reference evidence="11 12" key="1">
    <citation type="submission" date="2018-05" db="EMBL/GenBank/DDBJ databases">
        <title>Amnibacterium sp. M8JJ-5, whole genome shotgun sequence.</title>
        <authorList>
            <person name="Tuo L."/>
        </authorList>
    </citation>
    <scope>NUCLEOTIDE SEQUENCE [LARGE SCALE GENOMIC DNA]</scope>
    <source>
        <strain evidence="11 12">M8JJ-5</strain>
    </source>
</reference>
<evidence type="ECO:0000256" key="1">
    <source>
        <dbReference type="ARBA" id="ARBA00004236"/>
    </source>
</evidence>
<organism evidence="11 12">
    <name type="scientific">Amnibacterium flavum</name>
    <dbReference type="NCBI Taxonomy" id="2173173"/>
    <lineage>
        <taxon>Bacteria</taxon>
        <taxon>Bacillati</taxon>
        <taxon>Actinomycetota</taxon>
        <taxon>Actinomycetes</taxon>
        <taxon>Micrococcales</taxon>
        <taxon>Microbacteriaceae</taxon>
        <taxon>Amnibacterium</taxon>
    </lineage>
</organism>
<evidence type="ECO:0000313" key="12">
    <source>
        <dbReference type="Proteomes" id="UP000244893"/>
    </source>
</evidence>
<keyword evidence="3" id="KW-0328">Glycosyltransferase</keyword>
<name>A0A2V1HTL8_9MICO</name>
<dbReference type="Gene3D" id="3.90.550.10">
    <property type="entry name" value="Spore Coat Polysaccharide Biosynthesis Protein SpsA, Chain A"/>
    <property type="match status" value="1"/>
</dbReference>
<dbReference type="PANTHER" id="PTHR43646:SF2">
    <property type="entry name" value="GLYCOSYLTRANSFERASE 2-LIKE DOMAIN-CONTAINING PROTEIN"/>
    <property type="match status" value="1"/>
</dbReference>
<protein>
    <recommendedName>
        <fullName evidence="9">4,4'-diaponeurosporenoate glycosyltransferase</fullName>
    </recommendedName>
</protein>
<evidence type="ECO:0000256" key="6">
    <source>
        <dbReference type="ARBA" id="ARBA00037281"/>
    </source>
</evidence>
<dbReference type="InterPro" id="IPR001173">
    <property type="entry name" value="Glyco_trans_2-like"/>
</dbReference>
<evidence type="ECO:0000259" key="10">
    <source>
        <dbReference type="Pfam" id="PF00535"/>
    </source>
</evidence>
<evidence type="ECO:0000256" key="3">
    <source>
        <dbReference type="ARBA" id="ARBA00022676"/>
    </source>
</evidence>
<sequence>MTGPTLSIVMPAHDEAAVIARALEAITRDASPGEFEIVVVANGCTDDTVARARSVDYPITVLDIATPSKIAALNAGDEAATAFPRLYIDADIEIGSATVRELADLLREESAPLIAAPHLVVDASRSSWAVRAHYRIWDLSDYVRRGHVGSGVYALNRSGRERFGTFPEVIADDRYVQQLFAADERRNTAASTFTVRAPRTFSSLLKRSVRAAAGNRQLVDRGLAGDPAPARGGPKALLKRVMGKPALWPSFAVYAVGYVVPRVMARRKLSSASALVWDRDETSRV</sequence>
<comment type="similarity">
    <text evidence="8">Belongs to the glycosyltransferase 2 family. CrtQ subfamily.</text>
</comment>
<comment type="subcellular location">
    <subcellularLocation>
        <location evidence="1">Cell membrane</location>
    </subcellularLocation>
</comment>
<dbReference type="PANTHER" id="PTHR43646">
    <property type="entry name" value="GLYCOSYLTRANSFERASE"/>
    <property type="match status" value="1"/>
</dbReference>
<evidence type="ECO:0000256" key="4">
    <source>
        <dbReference type="ARBA" id="ARBA00022679"/>
    </source>
</evidence>
<proteinExistence type="inferred from homology"/>
<keyword evidence="12" id="KW-1185">Reference proteome</keyword>
<evidence type="ECO:0000256" key="7">
    <source>
        <dbReference type="ARBA" id="ARBA00037904"/>
    </source>
</evidence>
<gene>
    <name evidence="11" type="ORF">DDQ50_05430</name>
</gene>
<evidence type="ECO:0000256" key="8">
    <source>
        <dbReference type="ARBA" id="ARBA00038120"/>
    </source>
</evidence>
<dbReference type="GO" id="GO:0005886">
    <property type="term" value="C:plasma membrane"/>
    <property type="evidence" value="ECO:0007669"/>
    <property type="project" value="UniProtKB-SubCell"/>
</dbReference>
<dbReference type="OrthoDB" id="9771846at2"/>
<keyword evidence="4 11" id="KW-0808">Transferase</keyword>
<keyword evidence="5" id="KW-0472">Membrane</keyword>
<feature type="domain" description="Glycosyltransferase 2-like" evidence="10">
    <location>
        <begin position="7"/>
        <end position="132"/>
    </location>
</feature>
<dbReference type="EMBL" id="QEOP01000001">
    <property type="protein sequence ID" value="PVZ95908.1"/>
    <property type="molecule type" value="Genomic_DNA"/>
</dbReference>
<evidence type="ECO:0000313" key="11">
    <source>
        <dbReference type="EMBL" id="PVZ95908.1"/>
    </source>
</evidence>
<dbReference type="Proteomes" id="UP000244893">
    <property type="component" value="Unassembled WGS sequence"/>
</dbReference>
<keyword evidence="2" id="KW-1003">Cell membrane</keyword>
<evidence type="ECO:0000256" key="5">
    <source>
        <dbReference type="ARBA" id="ARBA00023136"/>
    </source>
</evidence>
<dbReference type="AlphaFoldDB" id="A0A2V1HTL8"/>
<dbReference type="InterPro" id="IPR029044">
    <property type="entry name" value="Nucleotide-diphossugar_trans"/>
</dbReference>
<comment type="function">
    <text evidence="6">Catalyzes the glycosylation of 4,4'-diaponeurosporenoate, i.e. the esterification of glucose at the C1'' position with the carboxyl group of 4,4'-diaponeurosporenic acid, to form glycosyl-4,4'-diaponeurosporenoate. This is a step in the biosynthesis of staphyloxanthin, an orange pigment present in most staphylococci strains.</text>
</comment>
<evidence type="ECO:0000256" key="2">
    <source>
        <dbReference type="ARBA" id="ARBA00022475"/>
    </source>
</evidence>
<dbReference type="RefSeq" id="WP_116755642.1">
    <property type="nucleotide sequence ID" value="NZ_JBHUEX010000001.1"/>
</dbReference>
<comment type="pathway">
    <text evidence="7">Carotenoid biosynthesis; staphyloxanthin biosynthesis; staphyloxanthin from farnesyl diphosphate: step 4/5.</text>
</comment>
<dbReference type="SUPFAM" id="SSF53448">
    <property type="entry name" value="Nucleotide-diphospho-sugar transferases"/>
    <property type="match status" value="1"/>
</dbReference>